<dbReference type="InterPro" id="IPR009432">
    <property type="entry name" value="DUF1075"/>
</dbReference>
<evidence type="ECO:0000256" key="4">
    <source>
        <dbReference type="ARBA" id="ARBA00022989"/>
    </source>
</evidence>
<keyword evidence="9" id="KW-1185">Reference proteome</keyword>
<dbReference type="Pfam" id="PF06388">
    <property type="entry name" value="DUF1075"/>
    <property type="match status" value="1"/>
</dbReference>
<dbReference type="AlphaFoldDB" id="A0AAV5VCP5"/>
<feature type="non-terminal residue" evidence="8">
    <location>
        <position position="1"/>
    </location>
</feature>
<comment type="similarity">
    <text evidence="2">Belongs to the UPF0389 family.</text>
</comment>
<dbReference type="GO" id="GO:0016020">
    <property type="term" value="C:membrane"/>
    <property type="evidence" value="ECO:0007669"/>
    <property type="project" value="UniProtKB-SubCell"/>
</dbReference>
<name>A0AAV5VCP5_9BILA</name>
<keyword evidence="4 7" id="KW-1133">Transmembrane helix</keyword>
<evidence type="ECO:0000256" key="2">
    <source>
        <dbReference type="ARBA" id="ARBA00007363"/>
    </source>
</evidence>
<evidence type="ECO:0000313" key="9">
    <source>
        <dbReference type="Proteomes" id="UP001432322"/>
    </source>
</evidence>
<dbReference type="Proteomes" id="UP001432322">
    <property type="component" value="Unassembled WGS sequence"/>
</dbReference>
<proteinExistence type="inferred from homology"/>
<evidence type="ECO:0000313" key="8">
    <source>
        <dbReference type="EMBL" id="GMT15973.1"/>
    </source>
</evidence>
<evidence type="ECO:0000256" key="6">
    <source>
        <dbReference type="SAM" id="MobiDB-lite"/>
    </source>
</evidence>
<organism evidence="8 9">
    <name type="scientific">Pristionchus fissidentatus</name>
    <dbReference type="NCBI Taxonomy" id="1538716"/>
    <lineage>
        <taxon>Eukaryota</taxon>
        <taxon>Metazoa</taxon>
        <taxon>Ecdysozoa</taxon>
        <taxon>Nematoda</taxon>
        <taxon>Chromadorea</taxon>
        <taxon>Rhabditida</taxon>
        <taxon>Rhabditina</taxon>
        <taxon>Diplogasteromorpha</taxon>
        <taxon>Diplogasteroidea</taxon>
        <taxon>Neodiplogasteridae</taxon>
        <taxon>Pristionchus</taxon>
    </lineage>
</organism>
<keyword evidence="3 7" id="KW-0812">Transmembrane</keyword>
<comment type="caution">
    <text evidence="8">The sequence shown here is derived from an EMBL/GenBank/DDBJ whole genome shotgun (WGS) entry which is preliminary data.</text>
</comment>
<keyword evidence="5 7" id="KW-0472">Membrane</keyword>
<feature type="transmembrane region" description="Helical" evidence="7">
    <location>
        <begin position="110"/>
        <end position="127"/>
    </location>
</feature>
<gene>
    <name evidence="8" type="ORF">PFISCL1PPCAC_7270</name>
</gene>
<dbReference type="EMBL" id="BTSY01000002">
    <property type="protein sequence ID" value="GMT15973.1"/>
    <property type="molecule type" value="Genomic_DNA"/>
</dbReference>
<dbReference type="PANTHER" id="PTHR13674">
    <property type="entry name" value="GROWTH AND TRANSFORMATION-DEPENDENT PROTEIN"/>
    <property type="match status" value="1"/>
</dbReference>
<evidence type="ECO:0000256" key="7">
    <source>
        <dbReference type="SAM" id="Phobius"/>
    </source>
</evidence>
<feature type="region of interest" description="Disordered" evidence="6">
    <location>
        <begin position="21"/>
        <end position="40"/>
    </location>
</feature>
<sequence length="148" mass="17250">SEMLSSRVALRSVQWRGLRAFSSAAKPPQDTPATQKEGEVEYAKPMYATKAKFEEKRFEHRFQNAGEHGQVPTKWQRRFLVWTKIYKNQSEIPETVAHNTMNRMHDRMRVIFIIYGCLGFFSIAFVFEKFNSARVARDREAGVVVTKM</sequence>
<comment type="subcellular location">
    <subcellularLocation>
        <location evidence="1">Membrane</location>
        <topology evidence="1">Single-pass membrane protein</topology>
    </subcellularLocation>
</comment>
<reference evidence="8" key="1">
    <citation type="submission" date="2023-10" db="EMBL/GenBank/DDBJ databases">
        <title>Genome assembly of Pristionchus species.</title>
        <authorList>
            <person name="Yoshida K."/>
            <person name="Sommer R.J."/>
        </authorList>
    </citation>
    <scope>NUCLEOTIDE SEQUENCE</scope>
    <source>
        <strain evidence="8">RS5133</strain>
    </source>
</reference>
<protein>
    <submittedName>
        <fullName evidence="8">Uncharacterized protein</fullName>
    </submittedName>
</protein>
<evidence type="ECO:0000256" key="5">
    <source>
        <dbReference type="ARBA" id="ARBA00023136"/>
    </source>
</evidence>
<evidence type="ECO:0000256" key="1">
    <source>
        <dbReference type="ARBA" id="ARBA00004167"/>
    </source>
</evidence>
<accession>A0AAV5VCP5</accession>
<dbReference type="PANTHER" id="PTHR13674:SF5">
    <property type="entry name" value="UPF0389 PROTEIN CG9231"/>
    <property type="match status" value="1"/>
</dbReference>
<evidence type="ECO:0000256" key="3">
    <source>
        <dbReference type="ARBA" id="ARBA00022692"/>
    </source>
</evidence>